<feature type="region of interest" description="Disordered" evidence="1">
    <location>
        <begin position="1"/>
        <end position="31"/>
    </location>
</feature>
<dbReference type="InterPro" id="IPR024554">
    <property type="entry name" value="LEC1-like_C"/>
</dbReference>
<evidence type="ECO:0000313" key="4">
    <source>
        <dbReference type="Proteomes" id="UP001497453"/>
    </source>
</evidence>
<gene>
    <name evidence="3" type="ORF">GFSPODELE1_LOCUS3232</name>
</gene>
<sequence length="1134" mass="126825">MTSPPSLSLMERTQSERPRRPTRDLPSEPLPHIFRAHTEGSIGSAQSDQQTFLTPLASPVASDGEFVESPITEEPPSLNGTAQDRIGIVTPQHDSTTLTPLRAHYLKKELVQLQFHREFSALMTVPANNISTLSYLGPPFTPPHKDGPRLDLPFLRYVFRQFVLTFPFLASAPNDFFPNKLQPFIASLLSRNLSPTSVLDDNPENSEEAARYRLMAKLERNFTMLLTSGTKLMEREEVVRLTQADLSRLETLARRRAARAGSVKDTFELNIVCVRTVVEKGRVRSRAHEEFIIRTRRQNHPDVFVSRRYGDFRTLANELRKAHPSEVVPPPPAKDRTYVSLPAVSPLPSADSFHSGYRSSPGSAANSPLSGSAPYAVRSPSKSRHQHAMPGMYHSEQSESTTSFDSMHTPPSPITPSPSSGGNGERSQIASRLTREKNRLTLRSYLHTLLSSTTLASSPVLRSFLLSNPTKLTEAEQADAWRREEADRVREDGRKRFAHEIRERVEGLRGAVRSVKGELLGKDGLTHVFATIKHTPDVRDLPGNYQAVLEWARISLASTVFQHFVASDNASESFASLKRIHGLMPYFMLKAALKISNPMAMIRGVLDLFLAQPFGGRSLLQRMFTGSLMEEVKALEEDIEAVKSKVDDPILCEKVRIFVNAPREIQALYKADAAAEQCNVLTVVLRSGDQPALTRIQLQRVMRAHYAHREYVKYTETLDDSDDDEGPQNDDAWLYEDLSILAKLYSKLRDREQLIALIFEGSTAELLKDIITIFYAPLAQVYRAASIADSLADLQNFINDLIRTVEQSEELSQDDPASTVQTFIDLIQRHEQAFYSFVHKVHSKGEGLFDSLMRWIELFLTLMRDGLGEAISLEFLLPYTGKEREDVLREVDEVARYHYKLKLAYEAKVRRRFGRTQGQSDADAEDEAVTNMVNNVVADLSFGDLVKGDADDLAAEATDDEETEGSSGDGDSEGEESEGDDSGSESDTTESSSSSQSGSSTEGQSRGQTPMARSKTIAHPLRVTRHPTSPLERPKQSIDLPVNYSRPLVPPLRPSRSLSIPFGKDLPPIPSSSKPLPDSPYSVRELENRLREPSPKRRKKPEGPKPPDLKHVPTLLPLYVEMMRPLLRPTPLQQ</sequence>
<dbReference type="Pfam" id="PF00787">
    <property type="entry name" value="PX"/>
    <property type="match status" value="1"/>
</dbReference>
<keyword evidence="4" id="KW-1185">Reference proteome</keyword>
<dbReference type="PROSITE" id="PS50195">
    <property type="entry name" value="PX"/>
    <property type="match status" value="1"/>
</dbReference>
<evidence type="ECO:0000313" key="3">
    <source>
        <dbReference type="EMBL" id="CAL1700644.1"/>
    </source>
</evidence>
<name>A0ABP1D1P0_9APHY</name>
<dbReference type="CDD" id="cd06869">
    <property type="entry name" value="PX_UP2_fungi"/>
    <property type="match status" value="1"/>
</dbReference>
<dbReference type="Gene3D" id="3.30.1520.10">
    <property type="entry name" value="Phox-like domain"/>
    <property type="match status" value="1"/>
</dbReference>
<protein>
    <recommendedName>
        <fullName evidence="2">PX domain-containing protein</fullName>
    </recommendedName>
</protein>
<evidence type="ECO:0000259" key="2">
    <source>
        <dbReference type="PROSITE" id="PS50195"/>
    </source>
</evidence>
<dbReference type="SUPFAM" id="SSF64268">
    <property type="entry name" value="PX domain"/>
    <property type="match status" value="1"/>
</dbReference>
<reference evidence="4" key="1">
    <citation type="submission" date="2024-04" db="EMBL/GenBank/DDBJ databases">
        <authorList>
            <person name="Shaw F."/>
            <person name="Minotto A."/>
        </authorList>
    </citation>
    <scope>NUCLEOTIDE SEQUENCE [LARGE SCALE GENOMIC DNA]</scope>
</reference>
<feature type="compositionally biased region" description="Acidic residues" evidence="1">
    <location>
        <begin position="954"/>
        <end position="988"/>
    </location>
</feature>
<feature type="compositionally biased region" description="Low complexity" evidence="1">
    <location>
        <begin position="1071"/>
        <end position="1080"/>
    </location>
</feature>
<dbReference type="SMART" id="SM00312">
    <property type="entry name" value="PX"/>
    <property type="match status" value="1"/>
</dbReference>
<proteinExistence type="predicted"/>
<feature type="compositionally biased region" description="Basic and acidic residues" evidence="1">
    <location>
        <begin position="1084"/>
        <end position="1111"/>
    </location>
</feature>
<feature type="region of interest" description="Disordered" evidence="1">
    <location>
        <begin position="954"/>
        <end position="1112"/>
    </location>
</feature>
<feature type="compositionally biased region" description="Basic and acidic residues" evidence="1">
    <location>
        <begin position="13"/>
        <end position="26"/>
    </location>
</feature>
<feature type="compositionally biased region" description="Low complexity" evidence="1">
    <location>
        <begin position="989"/>
        <end position="1005"/>
    </location>
</feature>
<accession>A0ABP1D1P0</accession>
<dbReference type="InterPro" id="IPR047168">
    <property type="entry name" value="LEC1-like"/>
</dbReference>
<dbReference type="InterPro" id="IPR036871">
    <property type="entry name" value="PX_dom_sf"/>
</dbReference>
<feature type="compositionally biased region" description="Polar residues" evidence="1">
    <location>
        <begin position="357"/>
        <end position="370"/>
    </location>
</feature>
<dbReference type="EMBL" id="OZ037945">
    <property type="protein sequence ID" value="CAL1700644.1"/>
    <property type="molecule type" value="Genomic_DNA"/>
</dbReference>
<dbReference type="Proteomes" id="UP001497453">
    <property type="component" value="Chromosome 2"/>
</dbReference>
<feature type="region of interest" description="Disordered" evidence="1">
    <location>
        <begin position="351"/>
        <end position="431"/>
    </location>
</feature>
<evidence type="ECO:0000256" key="1">
    <source>
        <dbReference type="SAM" id="MobiDB-lite"/>
    </source>
</evidence>
<dbReference type="InterPro" id="IPR024555">
    <property type="entry name" value="PX-associated"/>
</dbReference>
<dbReference type="PANTHER" id="PTHR47185">
    <property type="entry name" value="PX DOMAIN-CONTAINING PROTEIN YPR097W"/>
    <property type="match status" value="1"/>
</dbReference>
<dbReference type="Pfam" id="PF12828">
    <property type="entry name" value="PXB"/>
    <property type="match status" value="1"/>
</dbReference>
<dbReference type="InterPro" id="IPR001683">
    <property type="entry name" value="PX_dom"/>
</dbReference>
<dbReference type="Pfam" id="PF12825">
    <property type="entry name" value="DUF3818"/>
    <property type="match status" value="1"/>
</dbReference>
<feature type="domain" description="PX" evidence="2">
    <location>
        <begin position="269"/>
        <end position="472"/>
    </location>
</feature>
<organism evidence="3 4">
    <name type="scientific">Somion occarium</name>
    <dbReference type="NCBI Taxonomy" id="3059160"/>
    <lineage>
        <taxon>Eukaryota</taxon>
        <taxon>Fungi</taxon>
        <taxon>Dikarya</taxon>
        <taxon>Basidiomycota</taxon>
        <taxon>Agaricomycotina</taxon>
        <taxon>Agaricomycetes</taxon>
        <taxon>Polyporales</taxon>
        <taxon>Cerrenaceae</taxon>
        <taxon>Somion</taxon>
    </lineage>
</organism>
<dbReference type="PANTHER" id="PTHR47185:SF1">
    <property type="entry name" value="PX DOMAIN-CONTAINING PROTEIN YPR097W"/>
    <property type="match status" value="1"/>
</dbReference>